<name>A0A508T8C5_9BRAD</name>
<evidence type="ECO:0000313" key="1">
    <source>
        <dbReference type="EMBL" id="VIO70396.1"/>
    </source>
</evidence>
<dbReference type="AlphaFoldDB" id="A0A508T8C5"/>
<protein>
    <submittedName>
        <fullName evidence="1">Uncharacterized protein</fullName>
    </submittedName>
</protein>
<reference evidence="1" key="1">
    <citation type="submission" date="2019-02" db="EMBL/GenBank/DDBJ databases">
        <authorList>
            <person name="Pothier F.J."/>
        </authorList>
    </citation>
    <scope>NUCLEOTIDE SEQUENCE</scope>
    <source>
        <strain evidence="1">CI-1B</strain>
    </source>
</reference>
<proteinExistence type="predicted"/>
<evidence type="ECO:0000313" key="2">
    <source>
        <dbReference type="Proteomes" id="UP000328092"/>
    </source>
</evidence>
<gene>
    <name evidence="1" type="ORF">CI1B_30500</name>
</gene>
<accession>A0A508T8C5</accession>
<keyword evidence="2" id="KW-1185">Reference proteome</keyword>
<dbReference type="EMBL" id="CAADFC020000011">
    <property type="protein sequence ID" value="VIO70396.1"/>
    <property type="molecule type" value="Genomic_DNA"/>
</dbReference>
<dbReference type="Proteomes" id="UP000328092">
    <property type="component" value="Unassembled WGS sequence"/>
</dbReference>
<sequence>MIRGEIYVELMHRGGPVPSNSYHRSEDPAEALSKFRCLPVPGSRAGSSLPSWPDETLSAGAELQSALWFVRRLLSAKISGAETATAIRPYSMEVAAVLFGQNRRKADDLMTMSFLAAPPPWNSSAAISSRSQPLLLCQVTLSQIASRHPLWAYNLLLAAPLFHCSPVVPDDLERPAMSVCHAGNEYIDSLRLRSDELSTQGTNQFVTYPSVSFAPSPEDRPFRLGFDIMTPA</sequence>
<comment type="caution">
    <text evidence="1">The sequence shown here is derived from an EMBL/GenBank/DDBJ whole genome shotgun (WGS) entry which is preliminary data.</text>
</comment>
<organism evidence="1 2">
    <name type="scientific">Bradyrhizobium ivorense</name>
    <dbReference type="NCBI Taxonomy" id="2511166"/>
    <lineage>
        <taxon>Bacteria</taxon>
        <taxon>Pseudomonadati</taxon>
        <taxon>Pseudomonadota</taxon>
        <taxon>Alphaproteobacteria</taxon>
        <taxon>Hyphomicrobiales</taxon>
        <taxon>Nitrobacteraceae</taxon>
        <taxon>Bradyrhizobium</taxon>
    </lineage>
</organism>